<evidence type="ECO:0000313" key="4">
    <source>
        <dbReference type="Proteomes" id="UP001392437"/>
    </source>
</evidence>
<feature type="compositionally biased region" description="Basic and acidic residues" evidence="1">
    <location>
        <begin position="252"/>
        <end position="267"/>
    </location>
</feature>
<name>A0AAW0QPB5_9PEZI</name>
<protein>
    <recommendedName>
        <fullName evidence="2">5'-3' DNA helicase ZGRF1-like N-terminal domain-containing protein</fullName>
    </recommendedName>
</protein>
<feature type="domain" description="5'-3' DNA helicase ZGRF1-like N-terminal" evidence="2">
    <location>
        <begin position="23"/>
        <end position="104"/>
    </location>
</feature>
<proteinExistence type="predicted"/>
<keyword evidence="4" id="KW-1185">Reference proteome</keyword>
<dbReference type="Proteomes" id="UP001392437">
    <property type="component" value="Unassembled WGS sequence"/>
</dbReference>
<evidence type="ECO:0000259" key="2">
    <source>
        <dbReference type="Pfam" id="PF10382"/>
    </source>
</evidence>
<dbReference type="InterPro" id="IPR052800">
    <property type="entry name" value="DNA_Repair_Helicase_ZGRF1"/>
</dbReference>
<dbReference type="PANTHER" id="PTHR28535:SF1">
    <property type="entry name" value="PROTEIN ZGRF1"/>
    <property type="match status" value="1"/>
</dbReference>
<comment type="caution">
    <text evidence="3">The sequence shown here is derived from an EMBL/GenBank/DDBJ whole genome shotgun (WGS) entry which is preliminary data.</text>
</comment>
<organism evidence="3 4">
    <name type="scientific">Apiospora kogelbergensis</name>
    <dbReference type="NCBI Taxonomy" id="1337665"/>
    <lineage>
        <taxon>Eukaryota</taxon>
        <taxon>Fungi</taxon>
        <taxon>Dikarya</taxon>
        <taxon>Ascomycota</taxon>
        <taxon>Pezizomycotina</taxon>
        <taxon>Sordariomycetes</taxon>
        <taxon>Xylariomycetidae</taxon>
        <taxon>Amphisphaeriales</taxon>
        <taxon>Apiosporaceae</taxon>
        <taxon>Apiospora</taxon>
    </lineage>
</organism>
<feature type="compositionally biased region" description="Polar residues" evidence="1">
    <location>
        <begin position="202"/>
        <end position="211"/>
    </location>
</feature>
<dbReference type="PANTHER" id="PTHR28535">
    <property type="entry name" value="ZINC FINGER GRF-TYPE CONTAINING 1"/>
    <property type="match status" value="1"/>
</dbReference>
<dbReference type="AlphaFoldDB" id="A0AAW0QPB5"/>
<feature type="region of interest" description="Disordered" evidence="1">
    <location>
        <begin position="115"/>
        <end position="148"/>
    </location>
</feature>
<dbReference type="GO" id="GO:0006302">
    <property type="term" value="P:double-strand break repair"/>
    <property type="evidence" value="ECO:0007669"/>
    <property type="project" value="TreeGrafter"/>
</dbReference>
<dbReference type="EMBL" id="JAQQWP010000007">
    <property type="protein sequence ID" value="KAK8110087.1"/>
    <property type="molecule type" value="Genomic_DNA"/>
</dbReference>
<evidence type="ECO:0000313" key="3">
    <source>
        <dbReference type="EMBL" id="KAK8110087.1"/>
    </source>
</evidence>
<dbReference type="GO" id="GO:0005634">
    <property type="term" value="C:nucleus"/>
    <property type="evidence" value="ECO:0007669"/>
    <property type="project" value="TreeGrafter"/>
</dbReference>
<dbReference type="InterPro" id="IPR018838">
    <property type="entry name" value="ZGRF1-like_N"/>
</dbReference>
<accession>A0AAW0QPB5</accession>
<gene>
    <name evidence="3" type="ORF">PG999_008224</name>
</gene>
<feature type="compositionally biased region" description="Low complexity" evidence="1">
    <location>
        <begin position="119"/>
        <end position="131"/>
    </location>
</feature>
<reference evidence="3 4" key="1">
    <citation type="submission" date="2023-01" db="EMBL/GenBank/DDBJ databases">
        <title>Analysis of 21 Apiospora genomes using comparative genomics revels a genus with tremendous synthesis potential of carbohydrate active enzymes and secondary metabolites.</title>
        <authorList>
            <person name="Sorensen T."/>
        </authorList>
    </citation>
    <scope>NUCLEOTIDE SEQUENCE [LARGE SCALE GENOMIC DNA]</scope>
    <source>
        <strain evidence="3 4">CBS 117206</strain>
    </source>
</reference>
<dbReference type="Pfam" id="PF10382">
    <property type="entry name" value="ZGRF1-like_N"/>
    <property type="match status" value="1"/>
</dbReference>
<sequence length="283" mass="31584">MAQLAPSSAASNPGQARPSVAPVLEFICLFTHDLKRKQKRWQDGRLKFHTFNKRIMVYDERGNFIGDSHWREDYDFGPGEQLQLERGSVMVEVAECVGSTQQDLSELVDKRVQEKARRQSAAAARHAGSSRVPSQPVPLHSSPAQLQQRHRPLQNIMGTPSGHYGRAVVPTESPYELKQQREQAKANQEPPRPAKRRREETSPTSSKQGYAQNLFGAPLSLSGRPMSSAPLRHNPRKVVPVPQDHSPPSSPESKDMNVRDEGPKKPESTSSTRLLAVVKQPKK</sequence>
<evidence type="ECO:0000256" key="1">
    <source>
        <dbReference type="SAM" id="MobiDB-lite"/>
    </source>
</evidence>
<feature type="region of interest" description="Disordered" evidence="1">
    <location>
        <begin position="174"/>
        <end position="283"/>
    </location>
</feature>
<dbReference type="GO" id="GO:0035861">
    <property type="term" value="C:site of double-strand break"/>
    <property type="evidence" value="ECO:0007669"/>
    <property type="project" value="TreeGrafter"/>
</dbReference>